<dbReference type="AlphaFoldDB" id="A0A5N6T9T6"/>
<evidence type="ECO:0000256" key="2">
    <source>
        <dbReference type="ARBA" id="ARBA00022553"/>
    </source>
</evidence>
<feature type="domain" description="Carrier" evidence="3">
    <location>
        <begin position="547"/>
        <end position="630"/>
    </location>
</feature>
<dbReference type="SUPFAM" id="SSF56801">
    <property type="entry name" value="Acetyl-CoA synthetase-like"/>
    <property type="match status" value="1"/>
</dbReference>
<dbReference type="InterPro" id="IPR020845">
    <property type="entry name" value="AMP-binding_CS"/>
</dbReference>
<evidence type="ECO:0000313" key="4">
    <source>
        <dbReference type="EMBL" id="KAE8143073.1"/>
    </source>
</evidence>
<sequence>MGSTNFDQRLMCCVVDELAESRPEQLFCMQPSSSDLSQGWRNVSTRDLAGAVDYTARWIEMAMGKGSDFEPLAYIGANDIRYVAFYLACMKTGYAALLPSTRNSIVATSHVLGATKCSKVIYSAERHKIAKEIRDNVQNVRLLEIPSLWEVFGEQVEPYAFSANFHDLQNTPCIIIHSSGTTGLPKPVYLTNGFFSAIDNFPKMPTPPGRQNKSIVSVGQGKRLFTMAPMFHLMGLVILSGAIFHSTPVVMSPERPMTPALLSKILETARPEAALLTPSVIQELSAFEEGLTGLQKFEAILFGGAPLSPEVGNKLSERVALLSIIGSSEAGFMGALICTHREDWEYFEWNPYGGIHMEPVDDGVFEAVIRKGNHHEFLSIFHTYPDITEYRTKDLFTPHPTRSGLWKYHGRLDDVIVLSNGEKFNPIDMENIVEGHSLVSKAIVIGQGRFQASLLVQPNWGQWSEDQDKEDFIERIWPTVERANGIAPGHARVLRTKVALAQQDKPFALTPKGSVRRRQISEEYENEINSLYASEDEESTDGLPLSTDLEDIKQYIRTVVSQLLSIKQISDTSDIFSLGIDSLQTLQLSKILQTAVRHLSPDKHSEPITSQKLYAYPTLDRLSQYVYQLIKGETKEENAEDEEASRSGKIAGLVHKYTDDLPQREITSFRRSEKHAVILTGSTGSLGNYILNELLGDREIPMIYCLNRAEDARQRQIDSFNEKALKIPHDFDERVEFIHAQFGAPNLGLPLDKYTELTESVDLIIHNAWKVNFNHRVEAFEDPHIKGIRTLVDFSLRSAHSAHIHFISSISTVSAWGRQHGPSVPEIPLEDSDVALRQGYGESKFVGERICAIASSIAAVPTSIHRVGQIAGPTMEKGLWNRQEWLPSLVATSKTLGKLPNTLGTMPVDWIPIDIMAKIVIDITQSRRTTEDITRTAAFHLVNPRTSRWESLIPAIQSYYNADIVDDMHDWMAALEAFSNPTDGDLQDKPALKIIDFYRGLASNHGTFTSMMETVKTQTASKAMRDLGPIDGAIMKNWIKQWQF</sequence>
<proteinExistence type="predicted"/>
<dbReference type="Pfam" id="PF23562">
    <property type="entry name" value="AMP-binding_C_3"/>
    <property type="match status" value="1"/>
</dbReference>
<dbReference type="Gene3D" id="3.40.50.12780">
    <property type="entry name" value="N-terminal domain of ligase-like"/>
    <property type="match status" value="1"/>
</dbReference>
<dbReference type="EMBL" id="ML743553">
    <property type="protein sequence ID" value="KAE8143073.1"/>
    <property type="molecule type" value="Genomic_DNA"/>
</dbReference>
<keyword evidence="5" id="KW-1185">Reference proteome</keyword>
<dbReference type="Pfam" id="PF00501">
    <property type="entry name" value="AMP-binding"/>
    <property type="match status" value="1"/>
</dbReference>
<dbReference type="InterPro" id="IPR036291">
    <property type="entry name" value="NAD(P)-bd_dom_sf"/>
</dbReference>
<name>A0A5N6T9T6_ASPPS</name>
<keyword evidence="2" id="KW-0597">Phosphoprotein</keyword>
<dbReference type="SUPFAM" id="SSF51735">
    <property type="entry name" value="NAD(P)-binding Rossmann-fold domains"/>
    <property type="match status" value="1"/>
</dbReference>
<dbReference type="SUPFAM" id="SSF47336">
    <property type="entry name" value="ACP-like"/>
    <property type="match status" value="1"/>
</dbReference>
<dbReference type="Pfam" id="PF00550">
    <property type="entry name" value="PP-binding"/>
    <property type="match status" value="1"/>
</dbReference>
<organism evidence="4 5">
    <name type="scientific">Aspergillus pseudotamarii</name>
    <dbReference type="NCBI Taxonomy" id="132259"/>
    <lineage>
        <taxon>Eukaryota</taxon>
        <taxon>Fungi</taxon>
        <taxon>Dikarya</taxon>
        <taxon>Ascomycota</taxon>
        <taxon>Pezizomycotina</taxon>
        <taxon>Eurotiomycetes</taxon>
        <taxon>Eurotiomycetidae</taxon>
        <taxon>Eurotiales</taxon>
        <taxon>Aspergillaceae</taxon>
        <taxon>Aspergillus</taxon>
        <taxon>Aspergillus subgen. Circumdati</taxon>
    </lineage>
</organism>
<dbReference type="PANTHER" id="PTHR43439:SF2">
    <property type="entry name" value="ENZYME, PUTATIVE (JCVI)-RELATED"/>
    <property type="match status" value="1"/>
</dbReference>
<gene>
    <name evidence="4" type="ORF">BDV38DRAFT_293518</name>
</gene>
<reference evidence="4 5" key="1">
    <citation type="submission" date="2019-04" db="EMBL/GenBank/DDBJ databases">
        <title>Friends and foes A comparative genomics study of 23 Aspergillus species from section Flavi.</title>
        <authorList>
            <consortium name="DOE Joint Genome Institute"/>
            <person name="Kjaerbolling I."/>
            <person name="Vesth T."/>
            <person name="Frisvad J.C."/>
            <person name="Nybo J.L."/>
            <person name="Theobald S."/>
            <person name="Kildgaard S."/>
            <person name="Isbrandt T."/>
            <person name="Kuo A."/>
            <person name="Sato A."/>
            <person name="Lyhne E.K."/>
            <person name="Kogle M.E."/>
            <person name="Wiebenga A."/>
            <person name="Kun R.S."/>
            <person name="Lubbers R.J."/>
            <person name="Makela M.R."/>
            <person name="Barry K."/>
            <person name="Chovatia M."/>
            <person name="Clum A."/>
            <person name="Daum C."/>
            <person name="Haridas S."/>
            <person name="He G."/>
            <person name="LaButti K."/>
            <person name="Lipzen A."/>
            <person name="Mondo S."/>
            <person name="Riley R."/>
            <person name="Salamov A."/>
            <person name="Simmons B.A."/>
            <person name="Magnuson J.K."/>
            <person name="Henrissat B."/>
            <person name="Mortensen U.H."/>
            <person name="Larsen T.O."/>
            <person name="Devries R.P."/>
            <person name="Grigoriev I.V."/>
            <person name="Machida M."/>
            <person name="Baker S.E."/>
            <person name="Andersen M.R."/>
        </authorList>
    </citation>
    <scope>NUCLEOTIDE SEQUENCE [LARGE SCALE GENOMIC DNA]</scope>
    <source>
        <strain evidence="4 5">CBS 117625</strain>
    </source>
</reference>
<protein>
    <recommendedName>
        <fullName evidence="3">Carrier domain-containing protein</fullName>
    </recommendedName>
</protein>
<dbReference type="PROSITE" id="PS00012">
    <property type="entry name" value="PHOSPHOPANTETHEINE"/>
    <property type="match status" value="1"/>
</dbReference>
<dbReference type="InterPro" id="IPR013120">
    <property type="entry name" value="FAR_NAD-bd"/>
</dbReference>
<dbReference type="PROSITE" id="PS50075">
    <property type="entry name" value="CARRIER"/>
    <property type="match status" value="1"/>
</dbReference>
<dbReference type="InterPro" id="IPR006162">
    <property type="entry name" value="Ppantetheine_attach_site"/>
</dbReference>
<accession>A0A5N6T9T6</accession>
<evidence type="ECO:0000313" key="5">
    <source>
        <dbReference type="Proteomes" id="UP000325672"/>
    </source>
</evidence>
<dbReference type="Gene3D" id="3.40.50.720">
    <property type="entry name" value="NAD(P)-binding Rossmann-like Domain"/>
    <property type="match status" value="1"/>
</dbReference>
<evidence type="ECO:0000259" key="3">
    <source>
        <dbReference type="PROSITE" id="PS50075"/>
    </source>
</evidence>
<evidence type="ECO:0000256" key="1">
    <source>
        <dbReference type="ARBA" id="ARBA00022450"/>
    </source>
</evidence>
<dbReference type="InterPro" id="IPR009081">
    <property type="entry name" value="PP-bd_ACP"/>
</dbReference>
<dbReference type="PROSITE" id="PS00455">
    <property type="entry name" value="AMP_BINDING"/>
    <property type="match status" value="1"/>
</dbReference>
<dbReference type="InterPro" id="IPR036736">
    <property type="entry name" value="ACP-like_sf"/>
</dbReference>
<dbReference type="RefSeq" id="XP_031919136.1">
    <property type="nucleotide sequence ID" value="XM_032062269.1"/>
</dbReference>
<dbReference type="InterPro" id="IPR000873">
    <property type="entry name" value="AMP-dep_synth/lig_dom"/>
</dbReference>
<dbReference type="InterPro" id="IPR051414">
    <property type="entry name" value="Adenylate-forming_Reductase"/>
</dbReference>
<dbReference type="GeneID" id="43646479"/>
<dbReference type="Gene3D" id="1.10.1200.10">
    <property type="entry name" value="ACP-like"/>
    <property type="match status" value="1"/>
</dbReference>
<keyword evidence="1" id="KW-0596">Phosphopantetheine</keyword>
<dbReference type="Proteomes" id="UP000325672">
    <property type="component" value="Unassembled WGS sequence"/>
</dbReference>
<dbReference type="PANTHER" id="PTHR43439">
    <property type="entry name" value="PHENYLACETATE-COENZYME A LIGASE"/>
    <property type="match status" value="1"/>
</dbReference>
<dbReference type="InterPro" id="IPR042099">
    <property type="entry name" value="ANL_N_sf"/>
</dbReference>
<dbReference type="OrthoDB" id="429813at2759"/>
<dbReference type="Pfam" id="PF07993">
    <property type="entry name" value="NAD_binding_4"/>
    <property type="match status" value="1"/>
</dbReference>